<dbReference type="GO" id="GO:0008476">
    <property type="term" value="F:protein-tyrosine sulfotransferase activity"/>
    <property type="evidence" value="ECO:0007669"/>
    <property type="project" value="InterPro"/>
</dbReference>
<keyword evidence="2" id="KW-0802">TPR repeat</keyword>
<dbReference type="Gene3D" id="1.25.40.10">
    <property type="entry name" value="Tetratricopeptide repeat domain"/>
    <property type="match status" value="1"/>
</dbReference>
<dbReference type="Proteomes" id="UP000229730">
    <property type="component" value="Unassembled WGS sequence"/>
</dbReference>
<dbReference type="InterPro" id="IPR027417">
    <property type="entry name" value="P-loop_NTPase"/>
</dbReference>
<keyword evidence="1 3" id="KW-0808">Transferase</keyword>
<proteinExistence type="predicted"/>
<dbReference type="SUPFAM" id="SSF52540">
    <property type="entry name" value="P-loop containing nucleoside triphosphate hydrolases"/>
    <property type="match status" value="1"/>
</dbReference>
<accession>A0A2G4YW53</accession>
<dbReference type="Pfam" id="PF13469">
    <property type="entry name" value="Sulfotransfer_3"/>
    <property type="match status" value="1"/>
</dbReference>
<dbReference type="SMART" id="SM00028">
    <property type="entry name" value="TPR"/>
    <property type="match status" value="4"/>
</dbReference>
<dbReference type="Gene3D" id="3.40.50.300">
    <property type="entry name" value="P-loop containing nucleotide triphosphate hydrolases"/>
    <property type="match status" value="1"/>
</dbReference>
<dbReference type="PANTHER" id="PTHR12788">
    <property type="entry name" value="PROTEIN-TYROSINE SULFOTRANSFERASE 2"/>
    <property type="match status" value="1"/>
</dbReference>
<evidence type="ECO:0000256" key="2">
    <source>
        <dbReference type="PROSITE-ProRule" id="PRU00339"/>
    </source>
</evidence>
<dbReference type="InterPro" id="IPR026634">
    <property type="entry name" value="TPST-like"/>
</dbReference>
<sequence>MTTDHTSNPELTTFLGHAQKLVQSGRGREAYGRAMPWLNHHPDDFSLLLFMARTAISLRQYTTAVDHLSHLCDQEPDNVDLLIEYAMPLTYSGRYLDVEIILDRAMVIMDDDEKTLEAAGAYYSLCNFHEKARNCFEKALKLNPDSPSLNYNIGVCLRYLGDIDGAERSFQKARELNPANAEVVYLLSGLRRQTQQSNHLEDITSMLETIRGNATSEATLCYALAKEYEDLGEWEKSFEALNRGAAARRSTLKYNGQQDLDVLKRTAALQTKDYLASPARSCDAKGPIFILGMPRTGSTLVDTIISSHQDVFSAGELIDFPNQLKIQMGRVSADNPALARDKLASSLKLNFRELGQGYLESVKARIGPHNYFTDKLPLNFQYCGLIKRALPEARIIHVHRDPMDSCYSIYKALFRSPYPHSYNLKELAEYYVGYFRLMQHWRDAMPGQILDVKYEDVVADHEGQSRQMIDFCGLDWDPKCLDYRSTKAAITTLSSTQVRSKIYSSSIGKWKHFTDQMAPARKILDDAGIPYTT</sequence>
<keyword evidence="4" id="KW-1185">Reference proteome</keyword>
<dbReference type="Pfam" id="PF13432">
    <property type="entry name" value="TPR_16"/>
    <property type="match status" value="1"/>
</dbReference>
<evidence type="ECO:0000256" key="1">
    <source>
        <dbReference type="ARBA" id="ARBA00022679"/>
    </source>
</evidence>
<feature type="repeat" description="TPR" evidence="2">
    <location>
        <begin position="113"/>
        <end position="146"/>
    </location>
</feature>
<gene>
    <name evidence="3" type="ORF">CRD36_01345</name>
</gene>
<evidence type="ECO:0000313" key="3">
    <source>
        <dbReference type="EMBL" id="PHZ86555.1"/>
    </source>
</evidence>
<feature type="repeat" description="TPR" evidence="2">
    <location>
        <begin position="147"/>
        <end position="180"/>
    </location>
</feature>
<dbReference type="OrthoDB" id="9800698at2"/>
<dbReference type="RefSeq" id="WP_099470931.1">
    <property type="nucleotide sequence ID" value="NZ_CP041025.1"/>
</dbReference>
<name>A0A2G4YW53_9PROT</name>
<protein>
    <submittedName>
        <fullName evidence="3">Sulfotransferase family protein</fullName>
    </submittedName>
</protein>
<comment type="caution">
    <text evidence="3">The sequence shown here is derived from an EMBL/GenBank/DDBJ whole genome shotgun (WGS) entry which is preliminary data.</text>
</comment>
<reference evidence="3 4" key="1">
    <citation type="submission" date="2017-10" db="EMBL/GenBank/DDBJ databases">
        <title>Frigbacter circumglobatus gen. nov. sp. nov., isolated from sediment cultured in situ.</title>
        <authorList>
            <person name="Zhao Z."/>
        </authorList>
    </citation>
    <scope>NUCLEOTIDE SEQUENCE [LARGE SCALE GENOMIC DNA]</scope>
    <source>
        <strain evidence="3 4">ZYL</strain>
    </source>
</reference>
<organism evidence="3 4">
    <name type="scientific">Paremcibacter congregatus</name>
    <dbReference type="NCBI Taxonomy" id="2043170"/>
    <lineage>
        <taxon>Bacteria</taxon>
        <taxon>Pseudomonadati</taxon>
        <taxon>Pseudomonadota</taxon>
        <taxon>Alphaproteobacteria</taxon>
        <taxon>Emcibacterales</taxon>
        <taxon>Emcibacteraceae</taxon>
        <taxon>Paremcibacter</taxon>
    </lineage>
</organism>
<dbReference type="InterPro" id="IPR011990">
    <property type="entry name" value="TPR-like_helical_dom_sf"/>
</dbReference>
<dbReference type="SUPFAM" id="SSF48452">
    <property type="entry name" value="TPR-like"/>
    <property type="match status" value="1"/>
</dbReference>
<dbReference type="InterPro" id="IPR019734">
    <property type="entry name" value="TPR_rpt"/>
</dbReference>
<evidence type="ECO:0000313" key="4">
    <source>
        <dbReference type="Proteomes" id="UP000229730"/>
    </source>
</evidence>
<dbReference type="AlphaFoldDB" id="A0A2G4YW53"/>
<dbReference type="EMBL" id="PDEM01000007">
    <property type="protein sequence ID" value="PHZ86555.1"/>
    <property type="molecule type" value="Genomic_DNA"/>
</dbReference>
<dbReference type="InParanoid" id="A0A2G4YW53"/>
<dbReference type="PROSITE" id="PS50005">
    <property type="entry name" value="TPR"/>
    <property type="match status" value="2"/>
</dbReference>
<dbReference type="PANTHER" id="PTHR12788:SF10">
    <property type="entry name" value="PROTEIN-TYROSINE SULFOTRANSFERASE"/>
    <property type="match status" value="1"/>
</dbReference>